<dbReference type="EMBL" id="NMUL01000007">
    <property type="protein sequence ID" value="OXM69857.1"/>
    <property type="molecule type" value="Genomic_DNA"/>
</dbReference>
<dbReference type="CDD" id="cd00090">
    <property type="entry name" value="HTH_ARSR"/>
    <property type="match status" value="1"/>
</dbReference>
<keyword evidence="1" id="KW-0805">Transcription regulation</keyword>
<evidence type="ECO:0000256" key="1">
    <source>
        <dbReference type="ARBA" id="ARBA00023015"/>
    </source>
</evidence>
<dbReference type="PANTHER" id="PTHR42756:SF1">
    <property type="entry name" value="TRANSCRIPTIONAL REPRESSOR OF EMRAB OPERON"/>
    <property type="match status" value="1"/>
</dbReference>
<keyword evidence="7" id="KW-1185">Reference proteome</keyword>
<feature type="domain" description="HTH marR-type" evidence="5">
    <location>
        <begin position="13"/>
        <end position="145"/>
    </location>
</feature>
<dbReference type="GO" id="GO:0003700">
    <property type="term" value="F:DNA-binding transcription factor activity"/>
    <property type="evidence" value="ECO:0007669"/>
    <property type="project" value="InterPro"/>
</dbReference>
<evidence type="ECO:0000256" key="4">
    <source>
        <dbReference type="SAM" id="MobiDB-lite"/>
    </source>
</evidence>
<evidence type="ECO:0000256" key="2">
    <source>
        <dbReference type="ARBA" id="ARBA00023125"/>
    </source>
</evidence>
<dbReference type="PROSITE" id="PS50995">
    <property type="entry name" value="HTH_MARR_2"/>
    <property type="match status" value="1"/>
</dbReference>
<dbReference type="AlphaFoldDB" id="A0A229TF37"/>
<gene>
    <name evidence="6" type="ORF">CF165_09615</name>
</gene>
<evidence type="ECO:0000313" key="6">
    <source>
        <dbReference type="EMBL" id="OXM69857.1"/>
    </source>
</evidence>
<dbReference type="InterPro" id="IPR000835">
    <property type="entry name" value="HTH_MarR-typ"/>
</dbReference>
<evidence type="ECO:0000313" key="7">
    <source>
        <dbReference type="Proteomes" id="UP000215199"/>
    </source>
</evidence>
<comment type="caution">
    <text evidence="6">The sequence shown here is derived from an EMBL/GenBank/DDBJ whole genome shotgun (WGS) entry which is preliminary data.</text>
</comment>
<dbReference type="GO" id="GO:0003677">
    <property type="term" value="F:DNA binding"/>
    <property type="evidence" value="ECO:0007669"/>
    <property type="project" value="UniProtKB-KW"/>
</dbReference>
<evidence type="ECO:0000259" key="5">
    <source>
        <dbReference type="PROSITE" id="PS50995"/>
    </source>
</evidence>
<dbReference type="InterPro" id="IPR036388">
    <property type="entry name" value="WH-like_DNA-bd_sf"/>
</dbReference>
<keyword evidence="2" id="KW-0238">DNA-binding</keyword>
<name>A0A229TF37_9PSEU</name>
<dbReference type="PRINTS" id="PR00598">
    <property type="entry name" value="HTHMARR"/>
</dbReference>
<protein>
    <submittedName>
        <fullName evidence="6">MarR family transcriptional regulator</fullName>
    </submittedName>
</protein>
<sequence length="166" mass="17836">MYGTVNGVPAPVTAPIGVVLARTAKTAGRAFDQALAAAGGSQPIWQILISLKTRPAANQRELADAVGIQGATLTHHLNGMETAGLVTRRRDPGNRRVHLVELTDHGEKLFHRLAEAAIAHDQRMRKGLTETEIAQLAGLLHRLAANVTDTTHERDRTHPNSDAQEG</sequence>
<accession>A0A229TF37</accession>
<dbReference type="Gene3D" id="1.10.10.10">
    <property type="entry name" value="Winged helix-like DNA-binding domain superfamily/Winged helix DNA-binding domain"/>
    <property type="match status" value="1"/>
</dbReference>
<dbReference type="InterPro" id="IPR036390">
    <property type="entry name" value="WH_DNA-bd_sf"/>
</dbReference>
<dbReference type="SUPFAM" id="SSF46785">
    <property type="entry name" value="Winged helix' DNA-binding domain"/>
    <property type="match status" value="1"/>
</dbReference>
<feature type="region of interest" description="Disordered" evidence="4">
    <location>
        <begin position="147"/>
        <end position="166"/>
    </location>
</feature>
<dbReference type="SMART" id="SM00347">
    <property type="entry name" value="HTH_MARR"/>
    <property type="match status" value="1"/>
</dbReference>
<keyword evidence="3" id="KW-0804">Transcription</keyword>
<dbReference type="OrthoDB" id="4462574at2"/>
<feature type="compositionally biased region" description="Basic and acidic residues" evidence="4">
    <location>
        <begin position="150"/>
        <end position="159"/>
    </location>
</feature>
<reference evidence="7" key="1">
    <citation type="submission" date="2017-07" db="EMBL/GenBank/DDBJ databases">
        <title>Comparative genome mining reveals phylogenetic distribution patterns of secondary metabolites in Amycolatopsis.</title>
        <authorList>
            <person name="Adamek M."/>
            <person name="Alanjary M."/>
            <person name="Sales-Ortells H."/>
            <person name="Goodfellow M."/>
            <person name="Bull A.T."/>
            <person name="Kalinowski J."/>
            <person name="Ziemert N."/>
        </authorList>
    </citation>
    <scope>NUCLEOTIDE SEQUENCE [LARGE SCALE GENOMIC DNA]</scope>
    <source>
        <strain evidence="7">H5</strain>
    </source>
</reference>
<dbReference type="Pfam" id="PF01047">
    <property type="entry name" value="MarR"/>
    <property type="match status" value="1"/>
</dbReference>
<evidence type="ECO:0000256" key="3">
    <source>
        <dbReference type="ARBA" id="ARBA00023163"/>
    </source>
</evidence>
<dbReference type="PANTHER" id="PTHR42756">
    <property type="entry name" value="TRANSCRIPTIONAL REGULATOR, MARR"/>
    <property type="match status" value="1"/>
</dbReference>
<dbReference type="Proteomes" id="UP000215199">
    <property type="component" value="Unassembled WGS sequence"/>
</dbReference>
<proteinExistence type="predicted"/>
<dbReference type="InterPro" id="IPR011991">
    <property type="entry name" value="ArsR-like_HTH"/>
</dbReference>
<organism evidence="6 7">
    <name type="scientific">Amycolatopsis vastitatis</name>
    <dbReference type="NCBI Taxonomy" id="1905142"/>
    <lineage>
        <taxon>Bacteria</taxon>
        <taxon>Bacillati</taxon>
        <taxon>Actinomycetota</taxon>
        <taxon>Actinomycetes</taxon>
        <taxon>Pseudonocardiales</taxon>
        <taxon>Pseudonocardiaceae</taxon>
        <taxon>Amycolatopsis</taxon>
    </lineage>
</organism>